<evidence type="ECO:0000259" key="3">
    <source>
        <dbReference type="Pfam" id="PF16900"/>
    </source>
</evidence>
<evidence type="ECO:0000313" key="5">
    <source>
        <dbReference type="WBParaSite" id="maker-uti_cns_0000768-snap-gene-0.28-mRNA-1"/>
    </source>
</evidence>
<dbReference type="SUPFAM" id="SSF50249">
    <property type="entry name" value="Nucleic acid-binding proteins"/>
    <property type="match status" value="2"/>
</dbReference>
<dbReference type="OrthoDB" id="1751331at2759"/>
<feature type="domain" description="Replication protein A OB" evidence="3">
    <location>
        <begin position="140"/>
        <end position="220"/>
    </location>
</feature>
<evidence type="ECO:0000313" key="4">
    <source>
        <dbReference type="Proteomes" id="UP000095280"/>
    </source>
</evidence>
<dbReference type="AlphaFoldDB" id="A0A1I8IHT6"/>
<dbReference type="WBParaSite" id="maker-uti_cns_0047354-snap-gene-0.9-mRNA-1">
    <property type="protein sequence ID" value="maker-uti_cns_0047354-snap-gene-0.9-mRNA-1"/>
    <property type="gene ID" value="maker-uti_cns_0047354-snap-gene-0.9"/>
</dbReference>
<proteinExistence type="predicted"/>
<dbReference type="Gene3D" id="2.40.50.140">
    <property type="entry name" value="Nucleic acid-binding proteins"/>
    <property type="match status" value="2"/>
</dbReference>
<feature type="region of interest" description="Disordered" evidence="2">
    <location>
        <begin position="309"/>
        <end position="334"/>
    </location>
</feature>
<keyword evidence="4" id="KW-1185">Reference proteome</keyword>
<reference evidence="5 6" key="1">
    <citation type="submission" date="2016-11" db="UniProtKB">
        <authorList>
            <consortium name="WormBaseParasite"/>
        </authorList>
    </citation>
    <scope>IDENTIFICATION</scope>
</reference>
<dbReference type="Pfam" id="PF16900">
    <property type="entry name" value="REPA_OB_2"/>
    <property type="match status" value="1"/>
</dbReference>
<dbReference type="Proteomes" id="UP000095280">
    <property type="component" value="Unplaced"/>
</dbReference>
<dbReference type="WBParaSite" id="maker-uti_cns_0001465-snap-gene-0.62-mRNA-1">
    <property type="protein sequence ID" value="maker-uti_cns_0001465-snap-gene-0.62-mRNA-1"/>
    <property type="gene ID" value="maker-uti_cns_0001465-snap-gene-0.62"/>
</dbReference>
<evidence type="ECO:0000256" key="1">
    <source>
        <dbReference type="ARBA" id="ARBA00023125"/>
    </source>
</evidence>
<dbReference type="InterPro" id="IPR031657">
    <property type="entry name" value="REPA_OB_2"/>
</dbReference>
<protein>
    <submittedName>
        <fullName evidence="5 6">REPA_OB_2 domain-containing protein</fullName>
    </submittedName>
</protein>
<dbReference type="WBParaSite" id="maker-uti_cns_0000768-snap-gene-0.28-mRNA-1">
    <property type="protein sequence ID" value="maker-uti_cns_0000768-snap-gene-0.28-mRNA-1"/>
    <property type="gene ID" value="maker-uti_cns_0000768-snap-gene-0.28"/>
</dbReference>
<dbReference type="GO" id="GO:0003677">
    <property type="term" value="F:DNA binding"/>
    <property type="evidence" value="ECO:0007669"/>
    <property type="project" value="UniProtKB-KW"/>
</dbReference>
<evidence type="ECO:0000313" key="6">
    <source>
        <dbReference type="WBParaSite" id="maker-uti_cns_0001465-snap-gene-0.62-mRNA-1"/>
    </source>
</evidence>
<dbReference type="STRING" id="282301.A0A1I8IHT6"/>
<organism evidence="4 7">
    <name type="scientific">Macrostomum lignano</name>
    <dbReference type="NCBI Taxonomy" id="282301"/>
    <lineage>
        <taxon>Eukaryota</taxon>
        <taxon>Metazoa</taxon>
        <taxon>Spiralia</taxon>
        <taxon>Lophotrochozoa</taxon>
        <taxon>Platyhelminthes</taxon>
        <taxon>Rhabditophora</taxon>
        <taxon>Macrostomorpha</taxon>
        <taxon>Macrostomida</taxon>
        <taxon>Macrostomidae</taxon>
        <taxon>Macrostomum</taxon>
    </lineage>
</organism>
<dbReference type="WBParaSite" id="maker-uti_cns_0047355-snap-gene-0.3-mRNA-1">
    <property type="protein sequence ID" value="maker-uti_cns_0047355-snap-gene-0.3-mRNA-1"/>
    <property type="gene ID" value="maker-uti_cns_0047355-snap-gene-0.3"/>
</dbReference>
<evidence type="ECO:0000313" key="7">
    <source>
        <dbReference type="WBParaSite" id="maker-uti_cns_0012753-snap-gene-0.11-mRNA-1"/>
    </source>
</evidence>
<name>A0A1I8IHT6_9PLAT</name>
<accession>A0A1I8IHT6</accession>
<dbReference type="InterPro" id="IPR012340">
    <property type="entry name" value="NA-bd_OB-fold"/>
</dbReference>
<dbReference type="WBParaSite" id="maker-uti_cns_0012753-snap-gene-0.11-mRNA-1">
    <property type="protein sequence ID" value="maker-uti_cns_0012753-snap-gene-0.11-mRNA-1"/>
    <property type="gene ID" value="maker-uti_cns_0012753-snap-gene-0.11"/>
</dbReference>
<sequence>MEGSCTVPNQQRLNIAALVSGMMKGAIIGLVSMLTDIRNYSNAKGTGQVFSFNLADEDSEIRVSVFGTNLRTHHYLCKNATAVRVSGGWLKASNSMYNSTDNELEMTLSVDKDGVLVASNEIVQQRKAQYIKIGVLSTFTLRKKVDIRGVISSTMAQREIQTKRGTTTNLAKVTLVDDSASSVSCTFWADSASLVNHWTVGDTLEVQGAQVQEYGNDISLNCTRANVRQYPANDSDLTEWFERAQSSQQIFEPVQKTQSTARPPDNQEVRRDTFVFQCSPEMFASFRNVQIMQVRCGDDEIIFSRDKRGGDVSLGQMESTPIAGPSHSTINEDD</sequence>
<keyword evidence="1" id="KW-0238">DNA-binding</keyword>
<evidence type="ECO:0000256" key="2">
    <source>
        <dbReference type="SAM" id="MobiDB-lite"/>
    </source>
</evidence>